<evidence type="ECO:0000313" key="1">
    <source>
        <dbReference type="EMBL" id="MFD0853488.1"/>
    </source>
</evidence>
<evidence type="ECO:0000313" key="2">
    <source>
        <dbReference type="Proteomes" id="UP001597083"/>
    </source>
</evidence>
<name>A0ABW3CIB1_9ACTN</name>
<keyword evidence="2" id="KW-1185">Reference proteome</keyword>
<proteinExistence type="predicted"/>
<dbReference type="Proteomes" id="UP001597083">
    <property type="component" value="Unassembled WGS sequence"/>
</dbReference>
<gene>
    <name evidence="1" type="ORF">ACFQ07_14720</name>
</gene>
<protein>
    <recommendedName>
        <fullName evidence="3">M20/M25/M40 family metallo-hydrolase</fullName>
    </recommendedName>
</protein>
<sequence length="144" mass="15802">NCRGVPGGQRPRDFLADIRKQLEGRDVTVTIVGSAGESEEDVLARLDETFARPPSGIESPLFEAISAAADQTYPDAVFAPALFEAGTSLYPWTSKGIPGYGVYPYVLDNDQLIGMHGNDERIGVAALQQGTEFMYRLFDRFRIN</sequence>
<dbReference type="Gene3D" id="1.10.150.900">
    <property type="match status" value="1"/>
</dbReference>
<evidence type="ECO:0008006" key="3">
    <source>
        <dbReference type="Google" id="ProtNLM"/>
    </source>
</evidence>
<dbReference type="SUPFAM" id="SSF53187">
    <property type="entry name" value="Zn-dependent exopeptidases"/>
    <property type="match status" value="1"/>
</dbReference>
<accession>A0ABW3CIB1</accession>
<comment type="caution">
    <text evidence="1">The sequence shown here is derived from an EMBL/GenBank/DDBJ whole genome shotgun (WGS) entry which is preliminary data.</text>
</comment>
<reference evidence="2" key="1">
    <citation type="journal article" date="2019" name="Int. J. Syst. Evol. Microbiol.">
        <title>The Global Catalogue of Microorganisms (GCM) 10K type strain sequencing project: providing services to taxonomists for standard genome sequencing and annotation.</title>
        <authorList>
            <consortium name="The Broad Institute Genomics Platform"/>
            <consortium name="The Broad Institute Genome Sequencing Center for Infectious Disease"/>
            <person name="Wu L."/>
            <person name="Ma J."/>
        </authorList>
    </citation>
    <scope>NUCLEOTIDE SEQUENCE [LARGE SCALE GENOMIC DNA]</scope>
    <source>
        <strain evidence="2">JCM 31696</strain>
    </source>
</reference>
<feature type="non-terminal residue" evidence="1">
    <location>
        <position position="1"/>
    </location>
</feature>
<dbReference type="EMBL" id="JBHTIR010002209">
    <property type="protein sequence ID" value="MFD0853488.1"/>
    <property type="molecule type" value="Genomic_DNA"/>
</dbReference>
<organism evidence="1 2">
    <name type="scientific">Actinomadura adrarensis</name>
    <dbReference type="NCBI Taxonomy" id="1819600"/>
    <lineage>
        <taxon>Bacteria</taxon>
        <taxon>Bacillati</taxon>
        <taxon>Actinomycetota</taxon>
        <taxon>Actinomycetes</taxon>
        <taxon>Streptosporangiales</taxon>
        <taxon>Thermomonosporaceae</taxon>
        <taxon>Actinomadura</taxon>
    </lineage>
</organism>